<reference evidence="2 3" key="1">
    <citation type="submission" date="2019-11" db="EMBL/GenBank/DDBJ databases">
        <title>Whole genome sequence of Oryza granulata.</title>
        <authorList>
            <person name="Li W."/>
        </authorList>
    </citation>
    <scope>NUCLEOTIDE SEQUENCE [LARGE SCALE GENOMIC DNA]</scope>
    <source>
        <strain evidence="3">cv. Menghai</strain>
        <tissue evidence="2">Leaf</tissue>
    </source>
</reference>
<dbReference type="EMBL" id="SPHZ02000006">
    <property type="protein sequence ID" value="KAF0911752.1"/>
    <property type="molecule type" value="Genomic_DNA"/>
</dbReference>
<accession>A0A6G1DHS1</accession>
<proteinExistence type="predicted"/>
<evidence type="ECO:0000256" key="1">
    <source>
        <dbReference type="SAM" id="MobiDB-lite"/>
    </source>
</evidence>
<sequence>MVTPRIRLLWCGGDNHIPAAKHPWLLTCDFQQQCWGHLETEDGTAKASFGAVAANGSGGEAEDGLILREARAAPSNRGSLWRDVGDEPQEEFDGVVDCPTHGRPRQPAQQQR</sequence>
<keyword evidence="3" id="KW-1185">Reference proteome</keyword>
<feature type="region of interest" description="Disordered" evidence="1">
    <location>
        <begin position="75"/>
        <end position="112"/>
    </location>
</feature>
<name>A0A6G1DHS1_9ORYZ</name>
<gene>
    <name evidence="2" type="ORF">E2562_011747</name>
</gene>
<protein>
    <submittedName>
        <fullName evidence="2">Uncharacterized protein</fullName>
    </submittedName>
</protein>
<dbReference type="AlphaFoldDB" id="A0A6G1DHS1"/>
<comment type="caution">
    <text evidence="2">The sequence shown here is derived from an EMBL/GenBank/DDBJ whole genome shotgun (WGS) entry which is preliminary data.</text>
</comment>
<evidence type="ECO:0000313" key="2">
    <source>
        <dbReference type="EMBL" id="KAF0911752.1"/>
    </source>
</evidence>
<evidence type="ECO:0000313" key="3">
    <source>
        <dbReference type="Proteomes" id="UP000479710"/>
    </source>
</evidence>
<dbReference type="Proteomes" id="UP000479710">
    <property type="component" value="Unassembled WGS sequence"/>
</dbReference>
<organism evidence="2 3">
    <name type="scientific">Oryza meyeriana var. granulata</name>
    <dbReference type="NCBI Taxonomy" id="110450"/>
    <lineage>
        <taxon>Eukaryota</taxon>
        <taxon>Viridiplantae</taxon>
        <taxon>Streptophyta</taxon>
        <taxon>Embryophyta</taxon>
        <taxon>Tracheophyta</taxon>
        <taxon>Spermatophyta</taxon>
        <taxon>Magnoliopsida</taxon>
        <taxon>Liliopsida</taxon>
        <taxon>Poales</taxon>
        <taxon>Poaceae</taxon>
        <taxon>BOP clade</taxon>
        <taxon>Oryzoideae</taxon>
        <taxon>Oryzeae</taxon>
        <taxon>Oryzinae</taxon>
        <taxon>Oryza</taxon>
        <taxon>Oryza meyeriana</taxon>
    </lineage>
</organism>